<dbReference type="Proteomes" id="UP000627715">
    <property type="component" value="Unassembled WGS sequence"/>
</dbReference>
<protein>
    <submittedName>
        <fullName evidence="2">Uncharacterized protein</fullName>
    </submittedName>
</protein>
<dbReference type="OrthoDB" id="5706406at2"/>
<accession>A0A917GI11</accession>
<keyword evidence="1" id="KW-0732">Signal</keyword>
<sequence length="119" mass="13099">MLKHWLSISLIALVAPLQSVIAMADDHQVHQSGASRFEVGLDQQNDSDYENSGLEKFDRLSPSDPHDCDHYCHCHGVACAAVVSNYVHNILAAPMLAVVGYELFFPPDPPFSPFRPPIA</sequence>
<organism evidence="2 3">
    <name type="scientific">Pseudohongiella nitratireducens</name>
    <dbReference type="NCBI Taxonomy" id="1768907"/>
    <lineage>
        <taxon>Bacteria</taxon>
        <taxon>Pseudomonadati</taxon>
        <taxon>Pseudomonadota</taxon>
        <taxon>Gammaproteobacteria</taxon>
        <taxon>Pseudomonadales</taxon>
        <taxon>Pseudohongiellaceae</taxon>
        <taxon>Pseudohongiella</taxon>
    </lineage>
</organism>
<keyword evidence="3" id="KW-1185">Reference proteome</keyword>
<reference evidence="2" key="2">
    <citation type="submission" date="2020-09" db="EMBL/GenBank/DDBJ databases">
        <authorList>
            <person name="Sun Q."/>
            <person name="Zhou Y."/>
        </authorList>
    </citation>
    <scope>NUCLEOTIDE SEQUENCE</scope>
    <source>
        <strain evidence="2">CGMCC 1.15425</strain>
    </source>
</reference>
<dbReference type="AlphaFoldDB" id="A0A917GI11"/>
<dbReference type="RefSeq" id="WP_068812456.1">
    <property type="nucleotide sequence ID" value="NZ_BMIY01000001.1"/>
</dbReference>
<name>A0A917GI11_9GAMM</name>
<gene>
    <name evidence="2" type="ORF">GCM10011403_00420</name>
</gene>
<comment type="caution">
    <text evidence="2">The sequence shown here is derived from an EMBL/GenBank/DDBJ whole genome shotgun (WGS) entry which is preliminary data.</text>
</comment>
<feature type="chain" id="PRO_5037241105" evidence="1">
    <location>
        <begin position="25"/>
        <end position="119"/>
    </location>
</feature>
<evidence type="ECO:0000313" key="3">
    <source>
        <dbReference type="Proteomes" id="UP000627715"/>
    </source>
</evidence>
<evidence type="ECO:0000256" key="1">
    <source>
        <dbReference type="SAM" id="SignalP"/>
    </source>
</evidence>
<dbReference type="EMBL" id="BMIY01000001">
    <property type="protein sequence ID" value="GGG47253.1"/>
    <property type="molecule type" value="Genomic_DNA"/>
</dbReference>
<reference evidence="2" key="1">
    <citation type="journal article" date="2014" name="Int. J. Syst. Evol. Microbiol.">
        <title>Complete genome sequence of Corynebacterium casei LMG S-19264T (=DSM 44701T), isolated from a smear-ripened cheese.</title>
        <authorList>
            <consortium name="US DOE Joint Genome Institute (JGI-PGF)"/>
            <person name="Walter F."/>
            <person name="Albersmeier A."/>
            <person name="Kalinowski J."/>
            <person name="Ruckert C."/>
        </authorList>
    </citation>
    <scope>NUCLEOTIDE SEQUENCE</scope>
    <source>
        <strain evidence="2">CGMCC 1.15425</strain>
    </source>
</reference>
<evidence type="ECO:0000313" key="2">
    <source>
        <dbReference type="EMBL" id="GGG47253.1"/>
    </source>
</evidence>
<proteinExistence type="predicted"/>
<feature type="signal peptide" evidence="1">
    <location>
        <begin position="1"/>
        <end position="24"/>
    </location>
</feature>